<feature type="region of interest" description="Disordered" evidence="1">
    <location>
        <begin position="56"/>
        <end position="76"/>
    </location>
</feature>
<evidence type="ECO:0000313" key="2">
    <source>
        <dbReference type="EMBL" id="GHO51139.1"/>
    </source>
</evidence>
<proteinExistence type="predicted"/>
<protein>
    <submittedName>
        <fullName evidence="2">Uncharacterized protein</fullName>
    </submittedName>
</protein>
<organism evidence="2 3">
    <name type="scientific">Ktedonospora formicarum</name>
    <dbReference type="NCBI Taxonomy" id="2778364"/>
    <lineage>
        <taxon>Bacteria</taxon>
        <taxon>Bacillati</taxon>
        <taxon>Chloroflexota</taxon>
        <taxon>Ktedonobacteria</taxon>
        <taxon>Ktedonobacterales</taxon>
        <taxon>Ktedonobacteraceae</taxon>
        <taxon>Ktedonospora</taxon>
    </lineage>
</organism>
<name>A0A8J3IFX0_9CHLR</name>
<evidence type="ECO:0000256" key="1">
    <source>
        <dbReference type="SAM" id="MobiDB-lite"/>
    </source>
</evidence>
<dbReference type="Proteomes" id="UP000612362">
    <property type="component" value="Unassembled WGS sequence"/>
</dbReference>
<comment type="caution">
    <text evidence="2">The sequence shown here is derived from an EMBL/GenBank/DDBJ whole genome shotgun (WGS) entry which is preliminary data.</text>
</comment>
<gene>
    <name evidence="2" type="ORF">KSX_93020</name>
</gene>
<dbReference type="EMBL" id="BNJF01000010">
    <property type="protein sequence ID" value="GHO51139.1"/>
    <property type="molecule type" value="Genomic_DNA"/>
</dbReference>
<keyword evidence="3" id="KW-1185">Reference proteome</keyword>
<sequence length="101" mass="11563">MNTNSHMYYEKQGKYISYRQILLENIDAVAHFLSRLIIHQGTIHPEKLYVVDVTGGTPQVRKGKPEEKRSDYSLGTGGKSPIPFRLSTRLDIFSSVFFSQE</sequence>
<evidence type="ECO:0000313" key="3">
    <source>
        <dbReference type="Proteomes" id="UP000612362"/>
    </source>
</evidence>
<dbReference type="AlphaFoldDB" id="A0A8J3IFX0"/>
<accession>A0A8J3IFX0</accession>
<reference evidence="2" key="1">
    <citation type="submission" date="2020-10" db="EMBL/GenBank/DDBJ databases">
        <title>Taxonomic study of unclassified bacteria belonging to the class Ktedonobacteria.</title>
        <authorList>
            <person name="Yabe S."/>
            <person name="Wang C.M."/>
            <person name="Zheng Y."/>
            <person name="Sakai Y."/>
            <person name="Cavaletti L."/>
            <person name="Monciardini P."/>
            <person name="Donadio S."/>
        </authorList>
    </citation>
    <scope>NUCLEOTIDE SEQUENCE</scope>
    <source>
        <strain evidence="2">SOSP1-1</strain>
    </source>
</reference>